<evidence type="ECO:0000313" key="3">
    <source>
        <dbReference type="Proteomes" id="UP001476247"/>
    </source>
</evidence>
<comment type="caution">
    <text evidence="2">The sequence shown here is derived from an EMBL/GenBank/DDBJ whole genome shotgun (WGS) entry which is preliminary data.</text>
</comment>
<feature type="domain" description="Arrestin C-terminal-like" evidence="1">
    <location>
        <begin position="190"/>
        <end position="343"/>
    </location>
</feature>
<keyword evidence="3" id="KW-1185">Reference proteome</keyword>
<gene>
    <name evidence="2" type="ORF">HPULCUR_009049</name>
</gene>
<proteinExistence type="predicted"/>
<name>A0ABP9Y9B8_9FUNG</name>
<evidence type="ECO:0000259" key="1">
    <source>
        <dbReference type="SMART" id="SM01017"/>
    </source>
</evidence>
<dbReference type="Pfam" id="PF02752">
    <property type="entry name" value="Arrestin_C"/>
    <property type="match status" value="1"/>
</dbReference>
<dbReference type="Gene3D" id="2.60.40.640">
    <property type="match status" value="2"/>
</dbReference>
<reference evidence="2 3" key="1">
    <citation type="submission" date="2024-04" db="EMBL/GenBank/DDBJ databases">
        <title>genome sequences of Mucor flavus KT1a and Helicostylum pulchrum KT1b strains isolation_sourced from the surface of a dry-aged beef.</title>
        <authorList>
            <person name="Toyotome T."/>
            <person name="Hosono M."/>
            <person name="Torimaru M."/>
            <person name="Fukuda K."/>
            <person name="Mikami N."/>
        </authorList>
    </citation>
    <scope>NUCLEOTIDE SEQUENCE [LARGE SCALE GENOMIC DNA]</scope>
    <source>
        <strain evidence="2 3">KT1b</strain>
    </source>
</reference>
<accession>A0ABP9Y9B8</accession>
<dbReference type="InterPro" id="IPR014752">
    <property type="entry name" value="Arrestin-like_C"/>
</dbReference>
<organism evidence="2 3">
    <name type="scientific">Helicostylum pulchrum</name>
    <dbReference type="NCBI Taxonomy" id="562976"/>
    <lineage>
        <taxon>Eukaryota</taxon>
        <taxon>Fungi</taxon>
        <taxon>Fungi incertae sedis</taxon>
        <taxon>Mucoromycota</taxon>
        <taxon>Mucoromycotina</taxon>
        <taxon>Mucoromycetes</taxon>
        <taxon>Mucorales</taxon>
        <taxon>Mucorineae</taxon>
        <taxon>Mucoraceae</taxon>
        <taxon>Helicostylum</taxon>
    </lineage>
</organism>
<protein>
    <recommendedName>
        <fullName evidence="1">Arrestin C-terminal-like domain-containing protein</fullName>
    </recommendedName>
</protein>
<dbReference type="SMART" id="SM01017">
    <property type="entry name" value="Arrestin_C"/>
    <property type="match status" value="1"/>
</dbReference>
<dbReference type="InterPro" id="IPR011022">
    <property type="entry name" value="Arrestin_C-like"/>
</dbReference>
<evidence type="ECO:0000313" key="2">
    <source>
        <dbReference type="EMBL" id="GAA5803566.1"/>
    </source>
</evidence>
<dbReference type="InterPro" id="IPR014756">
    <property type="entry name" value="Ig_E-set"/>
</dbReference>
<sequence>MSLTIDLLPEFGWSIKDQPVYGPGSAFQGFVKINVTELQLHKADRLRIVFHATESTYDPGYINPTYSSQLFGSQKILWNHKASQLLPLLRSNTEISIPFIVQLPMIQFPPSSCVFSESEGLGYSCSYNLSAYLDSQTQGEPAIIKVHKPIIYMPFIETTFSKKPICITTFEKGSNSLSSPKKISKLEKANSIAPSVDVRLVSLDYVPGDKIPVSLSIKGIPKHSIETVSIRLYQNRTWNKTTNNLKSKTSKGERKVSHLITQQNINLSLIDTHRSSSSSSVESEIIPVDSKLEISVDNIPSFSYSPVFSIAYQLKINIKRKGKIWNSNFDLTDIPINIGTLGYGIRSSEEIKVYSTFQNIFDQSPEGSNTNILPAPKFLNFLEYEEALPLYNEDRLPEYEPSLNTPHHQYTSCIM</sequence>
<dbReference type="SUPFAM" id="SSF81296">
    <property type="entry name" value="E set domains"/>
    <property type="match status" value="1"/>
</dbReference>
<dbReference type="Proteomes" id="UP001476247">
    <property type="component" value="Unassembled WGS sequence"/>
</dbReference>
<dbReference type="EMBL" id="BAABUJ010000029">
    <property type="protein sequence ID" value="GAA5803566.1"/>
    <property type="molecule type" value="Genomic_DNA"/>
</dbReference>